<comment type="caution">
    <text evidence="9">The sequence shown here is derived from an EMBL/GenBank/DDBJ whole genome shotgun (WGS) entry which is preliminary data.</text>
</comment>
<feature type="domain" description="EamA" evidence="8">
    <location>
        <begin position="8"/>
        <end position="145"/>
    </location>
</feature>
<keyword evidence="6 7" id="KW-0472">Membrane</keyword>
<dbReference type="InterPro" id="IPR037185">
    <property type="entry name" value="EmrE-like"/>
</dbReference>
<dbReference type="SUPFAM" id="SSF103481">
    <property type="entry name" value="Multidrug resistance efflux transporter EmrE"/>
    <property type="match status" value="1"/>
</dbReference>
<dbReference type="Proteomes" id="UP000600247">
    <property type="component" value="Unassembled WGS sequence"/>
</dbReference>
<organism evidence="9 10">
    <name type="scientific">Paenibacillus radicis</name>
    <name type="common">ex Gao et al. 2016</name>
    <dbReference type="NCBI Taxonomy" id="1737354"/>
    <lineage>
        <taxon>Bacteria</taxon>
        <taxon>Bacillati</taxon>
        <taxon>Bacillota</taxon>
        <taxon>Bacilli</taxon>
        <taxon>Bacillales</taxon>
        <taxon>Paenibacillaceae</taxon>
        <taxon>Paenibacillus</taxon>
    </lineage>
</organism>
<comment type="similarity">
    <text evidence="2">Belongs to the EamA transporter family.</text>
</comment>
<accession>A0A917LSC0</accession>
<proteinExistence type="inferred from homology"/>
<name>A0A917LSC0_9BACL</name>
<dbReference type="RefSeq" id="WP_188887066.1">
    <property type="nucleotide sequence ID" value="NZ_BMHY01000001.1"/>
</dbReference>
<keyword evidence="3" id="KW-1003">Cell membrane</keyword>
<keyword evidence="4 7" id="KW-0812">Transmembrane</keyword>
<feature type="transmembrane region" description="Helical" evidence="7">
    <location>
        <begin position="257"/>
        <end position="275"/>
    </location>
</feature>
<protein>
    <submittedName>
        <fullName evidence="9">Transporter</fullName>
    </submittedName>
</protein>
<reference evidence="9 10" key="1">
    <citation type="journal article" date="2014" name="Int. J. Syst. Evol. Microbiol.">
        <title>Complete genome sequence of Corynebacterium casei LMG S-19264T (=DSM 44701T), isolated from a smear-ripened cheese.</title>
        <authorList>
            <consortium name="US DOE Joint Genome Institute (JGI-PGF)"/>
            <person name="Walter F."/>
            <person name="Albersmeier A."/>
            <person name="Kalinowski J."/>
            <person name="Ruckert C."/>
        </authorList>
    </citation>
    <scope>NUCLEOTIDE SEQUENCE [LARGE SCALE GENOMIC DNA]</scope>
    <source>
        <strain evidence="9 10">CGMCC 1.15286</strain>
    </source>
</reference>
<evidence type="ECO:0000259" key="8">
    <source>
        <dbReference type="Pfam" id="PF00892"/>
    </source>
</evidence>
<feature type="domain" description="EamA" evidence="8">
    <location>
        <begin position="163"/>
        <end position="296"/>
    </location>
</feature>
<keyword evidence="5 7" id="KW-1133">Transmembrane helix</keyword>
<evidence type="ECO:0000256" key="7">
    <source>
        <dbReference type="SAM" id="Phobius"/>
    </source>
</evidence>
<feature type="transmembrane region" description="Helical" evidence="7">
    <location>
        <begin position="37"/>
        <end position="57"/>
    </location>
</feature>
<feature type="transmembrane region" description="Helical" evidence="7">
    <location>
        <begin position="191"/>
        <end position="213"/>
    </location>
</feature>
<dbReference type="InterPro" id="IPR000620">
    <property type="entry name" value="EamA_dom"/>
</dbReference>
<feature type="transmembrane region" description="Helical" evidence="7">
    <location>
        <begin position="281"/>
        <end position="300"/>
    </location>
</feature>
<feature type="transmembrane region" description="Helical" evidence="7">
    <location>
        <begin position="73"/>
        <end position="95"/>
    </location>
</feature>
<evidence type="ECO:0000256" key="1">
    <source>
        <dbReference type="ARBA" id="ARBA00004651"/>
    </source>
</evidence>
<keyword evidence="10" id="KW-1185">Reference proteome</keyword>
<evidence type="ECO:0000256" key="6">
    <source>
        <dbReference type="ARBA" id="ARBA00023136"/>
    </source>
</evidence>
<feature type="transmembrane region" description="Helical" evidence="7">
    <location>
        <begin position="159"/>
        <end position="179"/>
    </location>
</feature>
<evidence type="ECO:0000256" key="2">
    <source>
        <dbReference type="ARBA" id="ARBA00007362"/>
    </source>
</evidence>
<feature type="transmembrane region" description="Helical" evidence="7">
    <location>
        <begin position="233"/>
        <end position="250"/>
    </location>
</feature>
<dbReference type="PANTHER" id="PTHR32322:SF18">
    <property type="entry name" value="S-ADENOSYLMETHIONINE_S-ADENOSYLHOMOCYSTEINE TRANSPORTER"/>
    <property type="match status" value="1"/>
</dbReference>
<evidence type="ECO:0000313" key="10">
    <source>
        <dbReference type="Proteomes" id="UP000600247"/>
    </source>
</evidence>
<evidence type="ECO:0000313" key="9">
    <source>
        <dbReference type="EMBL" id="GGG52774.1"/>
    </source>
</evidence>
<dbReference type="GO" id="GO:0005886">
    <property type="term" value="C:plasma membrane"/>
    <property type="evidence" value="ECO:0007669"/>
    <property type="project" value="UniProtKB-SubCell"/>
</dbReference>
<evidence type="ECO:0000256" key="4">
    <source>
        <dbReference type="ARBA" id="ARBA00022692"/>
    </source>
</evidence>
<feature type="transmembrane region" description="Helical" evidence="7">
    <location>
        <begin position="131"/>
        <end position="153"/>
    </location>
</feature>
<dbReference type="Pfam" id="PF00892">
    <property type="entry name" value="EamA"/>
    <property type="match status" value="2"/>
</dbReference>
<feature type="transmembrane region" description="Helical" evidence="7">
    <location>
        <begin position="101"/>
        <end position="119"/>
    </location>
</feature>
<sequence>MASKQVLWGSALCLTASVSWGAMFPVANIALHSIDPFYFSMIRYLIVTLILVCILWIKEGKFAFRFEGKGRKLLFCGIMAFTVYNLFVFSGQNLMGDSGTITASIMEVLMPLISILILWYRTKKRPARATLITIGIALVGTMLVITNGNLSFFTMAVQHLLPVSLIFFGVVGWVLYSLGGSEFEKWSTLRYSTLTCLLGTSVSVVIVLLATLFDLIPMPDWNTLVSVRYEMSFMVLMPGLLALLSWNAGLKKLTPVNGILFISLVPVTTFVIMIFQGYTISIYEFYGALLVIFALIRNNINQRKTGKTRVQAERRKAIQKNAYER</sequence>
<evidence type="ECO:0000256" key="3">
    <source>
        <dbReference type="ARBA" id="ARBA00022475"/>
    </source>
</evidence>
<dbReference type="AlphaFoldDB" id="A0A917LSC0"/>
<dbReference type="PANTHER" id="PTHR32322">
    <property type="entry name" value="INNER MEMBRANE TRANSPORTER"/>
    <property type="match status" value="1"/>
</dbReference>
<dbReference type="InterPro" id="IPR050638">
    <property type="entry name" value="AA-Vitamin_Transporters"/>
</dbReference>
<gene>
    <name evidence="9" type="ORF">GCM10010918_01800</name>
</gene>
<comment type="subcellular location">
    <subcellularLocation>
        <location evidence="1">Cell membrane</location>
        <topology evidence="1">Multi-pass membrane protein</topology>
    </subcellularLocation>
</comment>
<dbReference type="EMBL" id="BMHY01000001">
    <property type="protein sequence ID" value="GGG52774.1"/>
    <property type="molecule type" value="Genomic_DNA"/>
</dbReference>
<evidence type="ECO:0000256" key="5">
    <source>
        <dbReference type="ARBA" id="ARBA00022989"/>
    </source>
</evidence>